<keyword evidence="3" id="KW-1185">Reference proteome</keyword>
<evidence type="ECO:0000313" key="3">
    <source>
        <dbReference type="Proteomes" id="UP000031668"/>
    </source>
</evidence>
<evidence type="ECO:0000313" key="2">
    <source>
        <dbReference type="EMBL" id="KII74895.1"/>
    </source>
</evidence>
<dbReference type="OMA" id="WPENIIF"/>
<gene>
    <name evidence="2" type="ORF">RF11_12636</name>
</gene>
<organism evidence="2 3">
    <name type="scientific">Thelohanellus kitauei</name>
    <name type="common">Myxosporean</name>
    <dbReference type="NCBI Taxonomy" id="669202"/>
    <lineage>
        <taxon>Eukaryota</taxon>
        <taxon>Metazoa</taxon>
        <taxon>Cnidaria</taxon>
        <taxon>Myxozoa</taxon>
        <taxon>Myxosporea</taxon>
        <taxon>Bivalvulida</taxon>
        <taxon>Platysporina</taxon>
        <taxon>Myxobolidae</taxon>
        <taxon>Thelohanellus</taxon>
    </lineage>
</organism>
<protein>
    <submittedName>
        <fullName evidence="2">Transposable element Tc3 transposase</fullName>
    </submittedName>
</protein>
<evidence type="ECO:0000259" key="1">
    <source>
        <dbReference type="Pfam" id="PF13358"/>
    </source>
</evidence>
<accession>A0A0C2NEU5</accession>
<dbReference type="InterPro" id="IPR038717">
    <property type="entry name" value="Tc1-like_DDE_dom"/>
</dbReference>
<dbReference type="InterPro" id="IPR036397">
    <property type="entry name" value="RNaseH_sf"/>
</dbReference>
<proteinExistence type="predicted"/>
<dbReference type="AlphaFoldDB" id="A0A0C2NEU5"/>
<dbReference type="Proteomes" id="UP000031668">
    <property type="component" value="Unassembled WGS sequence"/>
</dbReference>
<dbReference type="Gene3D" id="3.30.420.10">
    <property type="entry name" value="Ribonuclease H-like superfamily/Ribonuclease H"/>
    <property type="match status" value="1"/>
</dbReference>
<name>A0A0C2NEU5_THEKT</name>
<feature type="domain" description="Tc1-like transposase DDE" evidence="1">
    <location>
        <begin position="30"/>
        <end position="118"/>
    </location>
</feature>
<dbReference type="GO" id="GO:0003676">
    <property type="term" value="F:nucleic acid binding"/>
    <property type="evidence" value="ECO:0007669"/>
    <property type="project" value="InterPro"/>
</dbReference>
<comment type="caution">
    <text evidence="2">The sequence shown here is derived from an EMBL/GenBank/DDBJ whole genome shotgun (WGS) entry which is preliminary data.</text>
</comment>
<dbReference type="Pfam" id="PF13358">
    <property type="entry name" value="DDE_3"/>
    <property type="match status" value="1"/>
</dbReference>
<sequence length="118" mass="13880">MKLKNPNQKYGGGSIMIWEGVSRYLKTPIIKSNSTIDSNEYQRMLQNMIGDWPENIIFQQDNASPHVSKSTIQFLKNKQIKQLEWPSCIPDLNIIENEWSKLSSIVYIRRKYENVEEM</sequence>
<dbReference type="OrthoDB" id="9996331at2759"/>
<reference evidence="2 3" key="1">
    <citation type="journal article" date="2014" name="Genome Biol. Evol.">
        <title>The genome of the myxosporean Thelohanellus kitauei shows adaptations to nutrient acquisition within its fish host.</title>
        <authorList>
            <person name="Yang Y."/>
            <person name="Xiong J."/>
            <person name="Zhou Z."/>
            <person name="Huo F."/>
            <person name="Miao W."/>
            <person name="Ran C."/>
            <person name="Liu Y."/>
            <person name="Zhang J."/>
            <person name="Feng J."/>
            <person name="Wang M."/>
            <person name="Wang M."/>
            <person name="Wang L."/>
            <person name="Yao B."/>
        </authorList>
    </citation>
    <scope>NUCLEOTIDE SEQUENCE [LARGE SCALE GENOMIC DNA]</scope>
    <source>
        <strain evidence="2">Wuqing</strain>
    </source>
</reference>
<dbReference type="EMBL" id="JWZT01000178">
    <property type="protein sequence ID" value="KII74895.1"/>
    <property type="molecule type" value="Genomic_DNA"/>
</dbReference>